<gene>
    <name evidence="1" type="ORF">OCTVUL_1B031106</name>
</gene>
<dbReference type="EMBL" id="OX597816">
    <property type="protein sequence ID" value="CAI9719495.1"/>
    <property type="molecule type" value="Genomic_DNA"/>
</dbReference>
<proteinExistence type="predicted"/>
<dbReference type="Proteomes" id="UP001162480">
    <property type="component" value="Chromosome 3"/>
</dbReference>
<evidence type="ECO:0000313" key="2">
    <source>
        <dbReference type="Proteomes" id="UP001162480"/>
    </source>
</evidence>
<protein>
    <submittedName>
        <fullName evidence="1">Uncharacterized protein</fullName>
    </submittedName>
</protein>
<name>A0AA36F0X7_OCTVU</name>
<keyword evidence="2" id="KW-1185">Reference proteome</keyword>
<organism evidence="1 2">
    <name type="scientific">Octopus vulgaris</name>
    <name type="common">Common octopus</name>
    <dbReference type="NCBI Taxonomy" id="6645"/>
    <lineage>
        <taxon>Eukaryota</taxon>
        <taxon>Metazoa</taxon>
        <taxon>Spiralia</taxon>
        <taxon>Lophotrochozoa</taxon>
        <taxon>Mollusca</taxon>
        <taxon>Cephalopoda</taxon>
        <taxon>Coleoidea</taxon>
        <taxon>Octopodiformes</taxon>
        <taxon>Octopoda</taxon>
        <taxon>Incirrata</taxon>
        <taxon>Octopodidae</taxon>
        <taxon>Octopus</taxon>
    </lineage>
</organism>
<dbReference type="AlphaFoldDB" id="A0AA36F0X7"/>
<reference evidence="1" key="1">
    <citation type="submission" date="2023-08" db="EMBL/GenBank/DDBJ databases">
        <authorList>
            <person name="Alioto T."/>
            <person name="Alioto T."/>
            <person name="Gomez Garrido J."/>
        </authorList>
    </citation>
    <scope>NUCLEOTIDE SEQUENCE</scope>
</reference>
<sequence>MVKLSSKVVIWNAIVDATQNMVQEDITMANSMDQRGKSALLRQSCIHEPKVVIEYGVLTYWLVVQYKIDTAAWVLILVNRHSCRIQGKSKSTEIPEHEREAGGLVCHVQGKDTLTKAVKSKVSNSDGLMSLRMILETK</sequence>
<accession>A0AA36F0X7</accession>
<evidence type="ECO:0000313" key="1">
    <source>
        <dbReference type="EMBL" id="CAI9719495.1"/>
    </source>
</evidence>